<organism evidence="1 2">
    <name type="scientific">Mucuna pruriens</name>
    <name type="common">Velvet bean</name>
    <name type="synonym">Dolichos pruriens</name>
    <dbReference type="NCBI Taxonomy" id="157652"/>
    <lineage>
        <taxon>Eukaryota</taxon>
        <taxon>Viridiplantae</taxon>
        <taxon>Streptophyta</taxon>
        <taxon>Embryophyta</taxon>
        <taxon>Tracheophyta</taxon>
        <taxon>Spermatophyta</taxon>
        <taxon>Magnoliopsida</taxon>
        <taxon>eudicotyledons</taxon>
        <taxon>Gunneridae</taxon>
        <taxon>Pentapetalae</taxon>
        <taxon>rosids</taxon>
        <taxon>fabids</taxon>
        <taxon>Fabales</taxon>
        <taxon>Fabaceae</taxon>
        <taxon>Papilionoideae</taxon>
        <taxon>50 kb inversion clade</taxon>
        <taxon>NPAAA clade</taxon>
        <taxon>indigoferoid/millettioid clade</taxon>
        <taxon>Phaseoleae</taxon>
        <taxon>Mucuna</taxon>
    </lineage>
</organism>
<protein>
    <submittedName>
        <fullName evidence="1">Uncharacterized protein</fullName>
    </submittedName>
</protein>
<sequence>MLAGFPLPHSLRDVLLPLMRPLTIGLRTACEGLLCGEDSLCYGQQTFASLLEGHLAPIGRAALRLELLRVGGAILFPLAYYAFEGDPQQARL</sequence>
<keyword evidence="2" id="KW-1185">Reference proteome</keyword>
<accession>A0A371I8Z5</accession>
<dbReference type="EMBL" id="QJKJ01000630">
    <property type="protein sequence ID" value="RDY11511.1"/>
    <property type="molecule type" value="Genomic_DNA"/>
</dbReference>
<proteinExistence type="predicted"/>
<feature type="non-terminal residue" evidence="1">
    <location>
        <position position="1"/>
    </location>
</feature>
<comment type="caution">
    <text evidence="1">The sequence shown here is derived from an EMBL/GenBank/DDBJ whole genome shotgun (WGS) entry which is preliminary data.</text>
</comment>
<gene>
    <name evidence="1" type="ORF">CR513_03827</name>
</gene>
<name>A0A371I8Z5_MUCPR</name>
<dbReference type="Proteomes" id="UP000257109">
    <property type="component" value="Unassembled WGS sequence"/>
</dbReference>
<evidence type="ECO:0000313" key="1">
    <source>
        <dbReference type="EMBL" id="RDY11511.1"/>
    </source>
</evidence>
<evidence type="ECO:0000313" key="2">
    <source>
        <dbReference type="Proteomes" id="UP000257109"/>
    </source>
</evidence>
<dbReference type="AlphaFoldDB" id="A0A371I8Z5"/>
<reference evidence="1" key="1">
    <citation type="submission" date="2018-05" db="EMBL/GenBank/DDBJ databases">
        <title>Draft genome of Mucuna pruriens seed.</title>
        <authorList>
            <person name="Nnadi N.E."/>
            <person name="Vos R."/>
            <person name="Hasami M.H."/>
            <person name="Devisetty U.K."/>
            <person name="Aguiy J.C."/>
        </authorList>
    </citation>
    <scope>NUCLEOTIDE SEQUENCE [LARGE SCALE GENOMIC DNA]</scope>
    <source>
        <strain evidence="1">JCA_2017</strain>
    </source>
</reference>